<feature type="transmembrane region" description="Helical" evidence="2">
    <location>
        <begin position="89"/>
        <end position="109"/>
    </location>
</feature>
<keyword evidence="2" id="KW-0472">Membrane</keyword>
<evidence type="ECO:0000313" key="4">
    <source>
        <dbReference type="EMBL" id="KYL04749.1"/>
    </source>
</evidence>
<sequence>MIDSGIVILAVILPFILKYEFDWRVNFRQLFAPLYLLLFLIGYFILHLQNYSWRYFNQQDILEIFILNIFTGILFFILAVILEFRYTKSILPVTLVFSTFMQILVRVFYSQWNYYGVREKENTREDILVYGAGEAGSILAKEFTHNKNFPYNIVGFIDDDPAKMGTYIYEIKVLANAEHLEEILRKKNIKKIIVALPSVKDIVLKKILKRIENIPEIEVKIFGMVSDILQRDIEGQIRDVQIEDLLGRKQVVIHDRAINSFLEGKVIFITGGAGSIGSELSRQIAKYNPRTLVNIDMNENNLYLLELELKRKYPYLHLVSEMCSIRDFDKLQKLFIEYKPNILFHAAAHKHVPLMEHNPEEAIKNNVFGTKNVAECVGKYGVETMVLISTDKAVNPTSFMGATKRMCELIVQESGKKYPSTKYCAVRFGNVLGSNGSVIPIFKQLIREGKNLIVTHKDINRYFMTVSEAAQLVIEAGSFGKGGEIFILDMGEPVKIYDLAKDMIRLSGAKVGIDIIGLRPGEKLYEELLYDVNKAVKTENNKIFITQVEANEIEISSYYSRLQKVAYQKDVTELKALVKEIVKEYRESV</sequence>
<dbReference type="InterPro" id="IPR029063">
    <property type="entry name" value="SAM-dependent_MTases_sf"/>
</dbReference>
<dbReference type="AlphaFoldDB" id="A0A162IZA1"/>
<keyword evidence="2" id="KW-0812">Transmembrane</keyword>
<dbReference type="eggNOG" id="COG1086">
    <property type="taxonomic scope" value="Bacteria"/>
</dbReference>
<dbReference type="Pfam" id="PF02719">
    <property type="entry name" value="Polysacc_synt_2"/>
    <property type="match status" value="1"/>
</dbReference>
<dbReference type="CDD" id="cd05237">
    <property type="entry name" value="UDP_invert_4-6DH_SDR_e"/>
    <property type="match status" value="1"/>
</dbReference>
<dbReference type="SUPFAM" id="SSF51735">
    <property type="entry name" value="NAD(P)-binding Rossmann-fold domains"/>
    <property type="match status" value="1"/>
</dbReference>
<dbReference type="KEGG" id="fnf:BSQ88_01755"/>
<dbReference type="Pfam" id="PF13727">
    <property type="entry name" value="CoA_binding_3"/>
    <property type="match status" value="1"/>
</dbReference>
<evidence type="ECO:0000313" key="5">
    <source>
        <dbReference type="Proteomes" id="UP000075816"/>
    </source>
</evidence>
<dbReference type="InterPro" id="IPR003869">
    <property type="entry name" value="Polysac_CapD-like"/>
</dbReference>
<gene>
    <name evidence="4" type="ORF">A2J07_03650</name>
</gene>
<feature type="transmembrane region" description="Helical" evidence="2">
    <location>
        <begin position="30"/>
        <end position="49"/>
    </location>
</feature>
<dbReference type="RefSeq" id="WP_052151433.1">
    <property type="nucleotide sequence ID" value="NZ_CAXOUV010000001.1"/>
</dbReference>
<feature type="transmembrane region" description="Helical" evidence="2">
    <location>
        <begin position="61"/>
        <end position="82"/>
    </location>
</feature>
<keyword evidence="2" id="KW-1133">Transmembrane helix</keyword>
<name>A0A162IZA1_9FUSO</name>
<dbReference type="PANTHER" id="PTHR43318">
    <property type="entry name" value="UDP-N-ACETYLGLUCOSAMINE 4,6-DEHYDRATASE"/>
    <property type="match status" value="1"/>
</dbReference>
<evidence type="ECO:0000256" key="1">
    <source>
        <dbReference type="ARBA" id="ARBA00007430"/>
    </source>
</evidence>
<evidence type="ECO:0000256" key="2">
    <source>
        <dbReference type="SAM" id="Phobius"/>
    </source>
</evidence>
<evidence type="ECO:0000259" key="3">
    <source>
        <dbReference type="Pfam" id="PF02719"/>
    </source>
</evidence>
<dbReference type="PANTHER" id="PTHR43318:SF1">
    <property type="entry name" value="POLYSACCHARIDE BIOSYNTHESIS PROTEIN EPSC-RELATED"/>
    <property type="match status" value="1"/>
</dbReference>
<feature type="domain" description="Polysaccharide biosynthesis protein CapD-like" evidence="3">
    <location>
        <begin position="267"/>
        <end position="546"/>
    </location>
</feature>
<dbReference type="InterPro" id="IPR036291">
    <property type="entry name" value="NAD(P)-bd_dom_sf"/>
</dbReference>
<dbReference type="Gene3D" id="3.40.50.720">
    <property type="entry name" value="NAD(P)-binding Rossmann-like Domain"/>
    <property type="match status" value="2"/>
</dbReference>
<dbReference type="SUPFAM" id="SSF53335">
    <property type="entry name" value="S-adenosyl-L-methionine-dependent methyltransferases"/>
    <property type="match status" value="1"/>
</dbReference>
<reference evidence="4 5" key="1">
    <citation type="submission" date="2016-03" db="EMBL/GenBank/DDBJ databases">
        <title>Comparative genomics of human isolates of Fusobacterium necrophorum.</title>
        <authorList>
            <person name="Jensen A."/>
            <person name="Bank S."/>
            <person name="Andersen P.S."/>
            <person name="Kristensen L.H."/>
            <person name="Prag J."/>
        </authorList>
    </citation>
    <scope>NUCLEOTIDE SEQUENCE [LARGE SCALE GENOMIC DNA]</scope>
    <source>
        <strain evidence="4 5">LS_1264</strain>
    </source>
</reference>
<dbReference type="Proteomes" id="UP000075816">
    <property type="component" value="Unassembled WGS sequence"/>
</dbReference>
<comment type="caution">
    <text evidence="4">The sequence shown here is derived from an EMBL/GenBank/DDBJ whole genome shotgun (WGS) entry which is preliminary data.</text>
</comment>
<protein>
    <submittedName>
        <fullName evidence="4">UDP-4-dehydro-6-deoxy-2-acetamido-D-glucose 4-reductase</fullName>
    </submittedName>
</protein>
<feature type="transmembrane region" description="Helical" evidence="2">
    <location>
        <begin position="6"/>
        <end position="23"/>
    </location>
</feature>
<comment type="similarity">
    <text evidence="1">Belongs to the polysaccharide synthase family.</text>
</comment>
<organism evidence="4 5">
    <name type="scientific">Fusobacterium necrophorum subsp. funduliforme</name>
    <dbReference type="NCBI Taxonomy" id="143387"/>
    <lineage>
        <taxon>Bacteria</taxon>
        <taxon>Fusobacteriati</taxon>
        <taxon>Fusobacteriota</taxon>
        <taxon>Fusobacteriia</taxon>
        <taxon>Fusobacteriales</taxon>
        <taxon>Fusobacteriaceae</taxon>
        <taxon>Fusobacterium</taxon>
    </lineage>
</organism>
<accession>A0A162IZA1</accession>
<dbReference type="EMBL" id="LVEA01000031">
    <property type="protein sequence ID" value="KYL04749.1"/>
    <property type="molecule type" value="Genomic_DNA"/>
</dbReference>
<proteinExistence type="inferred from homology"/>
<dbReference type="InterPro" id="IPR051203">
    <property type="entry name" value="Polysaccharide_Synthase-Rel"/>
</dbReference>